<evidence type="ECO:0000256" key="8">
    <source>
        <dbReference type="ARBA" id="ARBA00022989"/>
    </source>
</evidence>
<dbReference type="PANTHER" id="PTHR45436:SF1">
    <property type="entry name" value="SENSOR PROTEIN QSEC"/>
    <property type="match status" value="1"/>
</dbReference>
<keyword evidence="13" id="KW-1185">Reference proteome</keyword>
<sequence length="496" mass="54320">MEAIDNDRFDTAARRSAGVTVILRRGCLRAMLHLDLRMRLMAWLLVPLATFILVTGWTSYDSAQHTAELIQDSTLLSSARTIIEDIDWVDGGLAVSIPPAALELFESAYQDQVFYKVVSGHDKLLSGNPDLPTPRQVGTQPVFFDATLEQTPIRAVAFSRELYDSGKAERVLVIVGKTQASRHGLLADLWRPQLIRECLMLAFVAVLIPLGLAVELRPLTKLRDDVAGRQALQIETIHAERLPRELRLIVDAINQCISQLKLHAVRQRQFIADAAHQLRTPLALLDAQIQYALRADRDEEKAWDALLGARRSTEKMKNATAQLLLLAQAESAPRRARSRTDVAAVVASVLEELIIAAQRRDIDLGAEFDGDSVVAGNRELLGALVSNLVDNAIRYTQQGGTVTAVVRREGAAVVLQVVDDGPGIAAKDSVLVFERFYRASTSTEGTGLGLPIVREIARLHGGDIDLAPGPDGTGLSVTVRFPAWIREEGHDETIVG</sequence>
<dbReference type="InterPro" id="IPR003594">
    <property type="entry name" value="HATPase_dom"/>
</dbReference>
<evidence type="ECO:0000256" key="9">
    <source>
        <dbReference type="ARBA" id="ARBA00023136"/>
    </source>
</evidence>
<dbReference type="AlphaFoldDB" id="A0A158DN41"/>
<dbReference type="SUPFAM" id="SSF47384">
    <property type="entry name" value="Homodimeric domain of signal transducing histidine kinase"/>
    <property type="match status" value="1"/>
</dbReference>
<comment type="caution">
    <text evidence="12">The sequence shown here is derived from an EMBL/GenBank/DDBJ whole genome shotgun (WGS) entry which is preliminary data.</text>
</comment>
<evidence type="ECO:0000256" key="2">
    <source>
        <dbReference type="ARBA" id="ARBA00004370"/>
    </source>
</evidence>
<keyword evidence="4" id="KW-0597">Phosphoprotein</keyword>
<feature type="transmembrane region" description="Helical" evidence="10">
    <location>
        <begin position="40"/>
        <end position="60"/>
    </location>
</feature>
<dbReference type="GO" id="GO:0000155">
    <property type="term" value="F:phosphorelay sensor kinase activity"/>
    <property type="evidence" value="ECO:0007669"/>
    <property type="project" value="InterPro"/>
</dbReference>
<comment type="catalytic activity">
    <reaction evidence="1">
        <text>ATP + protein L-histidine = ADP + protein N-phospho-L-histidine.</text>
        <dbReference type="EC" id="2.7.13.3"/>
    </reaction>
</comment>
<dbReference type="SMART" id="SM00388">
    <property type="entry name" value="HisKA"/>
    <property type="match status" value="1"/>
</dbReference>
<evidence type="ECO:0000313" key="13">
    <source>
        <dbReference type="Proteomes" id="UP000054870"/>
    </source>
</evidence>
<reference evidence="12" key="1">
    <citation type="submission" date="2016-01" db="EMBL/GenBank/DDBJ databases">
        <authorList>
            <person name="Peeters C."/>
        </authorList>
    </citation>
    <scope>NUCLEOTIDE SEQUENCE [LARGE SCALE GENOMIC DNA]</scope>
    <source>
        <strain evidence="12">LMG 29318</strain>
    </source>
</reference>
<dbReference type="InterPro" id="IPR003661">
    <property type="entry name" value="HisK_dim/P_dom"/>
</dbReference>
<dbReference type="Gene3D" id="3.30.565.10">
    <property type="entry name" value="Histidine kinase-like ATPase, C-terminal domain"/>
    <property type="match status" value="1"/>
</dbReference>
<dbReference type="InterPro" id="IPR050428">
    <property type="entry name" value="TCS_sensor_his_kinase"/>
</dbReference>
<keyword evidence="7 12" id="KW-0418">Kinase</keyword>
<feature type="domain" description="Histidine kinase" evidence="11">
    <location>
        <begin position="273"/>
        <end position="485"/>
    </location>
</feature>
<dbReference type="InterPro" id="IPR005467">
    <property type="entry name" value="His_kinase_dom"/>
</dbReference>
<dbReference type="EC" id="2.7.13.3" evidence="3"/>
<dbReference type="PRINTS" id="PR00344">
    <property type="entry name" value="BCTRLSENSOR"/>
</dbReference>
<dbReference type="Proteomes" id="UP000054870">
    <property type="component" value="Unassembled WGS sequence"/>
</dbReference>
<evidence type="ECO:0000256" key="3">
    <source>
        <dbReference type="ARBA" id="ARBA00012438"/>
    </source>
</evidence>
<protein>
    <recommendedName>
        <fullName evidence="3">histidine kinase</fullName>
        <ecNumber evidence="3">2.7.13.3</ecNumber>
    </recommendedName>
</protein>
<comment type="subcellular location">
    <subcellularLocation>
        <location evidence="2">Membrane</location>
    </subcellularLocation>
</comment>
<evidence type="ECO:0000259" key="11">
    <source>
        <dbReference type="PROSITE" id="PS50109"/>
    </source>
</evidence>
<dbReference type="InterPro" id="IPR036890">
    <property type="entry name" value="HATPase_C_sf"/>
</dbReference>
<evidence type="ECO:0000313" key="12">
    <source>
        <dbReference type="EMBL" id="SAK96014.1"/>
    </source>
</evidence>
<gene>
    <name evidence="12" type="ORF">AWB75_06975</name>
</gene>
<dbReference type="PANTHER" id="PTHR45436">
    <property type="entry name" value="SENSOR HISTIDINE KINASE YKOH"/>
    <property type="match status" value="1"/>
</dbReference>
<dbReference type="CDD" id="cd00082">
    <property type="entry name" value="HisKA"/>
    <property type="match status" value="1"/>
</dbReference>
<keyword evidence="5" id="KW-0808">Transferase</keyword>
<proteinExistence type="predicted"/>
<dbReference type="SMART" id="SM00387">
    <property type="entry name" value="HATPase_c"/>
    <property type="match status" value="1"/>
</dbReference>
<evidence type="ECO:0000256" key="5">
    <source>
        <dbReference type="ARBA" id="ARBA00022679"/>
    </source>
</evidence>
<evidence type="ECO:0000256" key="10">
    <source>
        <dbReference type="SAM" id="Phobius"/>
    </source>
</evidence>
<evidence type="ECO:0000256" key="4">
    <source>
        <dbReference type="ARBA" id="ARBA00022553"/>
    </source>
</evidence>
<evidence type="ECO:0000256" key="6">
    <source>
        <dbReference type="ARBA" id="ARBA00022692"/>
    </source>
</evidence>
<keyword evidence="9 10" id="KW-0472">Membrane</keyword>
<dbReference type="CDD" id="cd00075">
    <property type="entry name" value="HATPase"/>
    <property type="match status" value="1"/>
</dbReference>
<keyword evidence="8 10" id="KW-1133">Transmembrane helix</keyword>
<dbReference type="InterPro" id="IPR004358">
    <property type="entry name" value="Sig_transdc_His_kin-like_C"/>
</dbReference>
<dbReference type="Pfam" id="PF08521">
    <property type="entry name" value="2CSK_N"/>
    <property type="match status" value="1"/>
</dbReference>
<organism evidence="12 13">
    <name type="scientific">Caballeronia catudaia</name>
    <dbReference type="NCBI Taxonomy" id="1777136"/>
    <lineage>
        <taxon>Bacteria</taxon>
        <taxon>Pseudomonadati</taxon>
        <taxon>Pseudomonadota</taxon>
        <taxon>Betaproteobacteria</taxon>
        <taxon>Burkholderiales</taxon>
        <taxon>Burkholderiaceae</taxon>
        <taxon>Caballeronia</taxon>
    </lineage>
</organism>
<keyword evidence="6 10" id="KW-0812">Transmembrane</keyword>
<dbReference type="Pfam" id="PF02518">
    <property type="entry name" value="HATPase_c"/>
    <property type="match status" value="1"/>
</dbReference>
<dbReference type="Pfam" id="PF00512">
    <property type="entry name" value="HisKA"/>
    <property type="match status" value="1"/>
</dbReference>
<dbReference type="InterPro" id="IPR036097">
    <property type="entry name" value="HisK_dim/P_sf"/>
</dbReference>
<evidence type="ECO:0000256" key="1">
    <source>
        <dbReference type="ARBA" id="ARBA00000085"/>
    </source>
</evidence>
<dbReference type="PROSITE" id="PS50109">
    <property type="entry name" value="HIS_KIN"/>
    <property type="match status" value="1"/>
</dbReference>
<dbReference type="Gene3D" id="1.10.287.130">
    <property type="match status" value="1"/>
</dbReference>
<dbReference type="EMBL" id="FCOF02000083">
    <property type="protein sequence ID" value="SAK96014.1"/>
    <property type="molecule type" value="Genomic_DNA"/>
</dbReference>
<evidence type="ECO:0000256" key="7">
    <source>
        <dbReference type="ARBA" id="ARBA00022777"/>
    </source>
</evidence>
<dbReference type="GO" id="GO:0005886">
    <property type="term" value="C:plasma membrane"/>
    <property type="evidence" value="ECO:0007669"/>
    <property type="project" value="TreeGrafter"/>
</dbReference>
<name>A0A158DN41_9BURK</name>
<dbReference type="SUPFAM" id="SSF55874">
    <property type="entry name" value="ATPase domain of HSP90 chaperone/DNA topoisomerase II/histidine kinase"/>
    <property type="match status" value="1"/>
</dbReference>
<dbReference type="InterPro" id="IPR013727">
    <property type="entry name" value="2CSK_N"/>
</dbReference>
<accession>A0A158DN41</accession>